<dbReference type="InterPro" id="IPR010093">
    <property type="entry name" value="SinI_DNA-bd"/>
</dbReference>
<dbReference type="Pfam" id="PF12728">
    <property type="entry name" value="HTH_17"/>
    <property type="match status" value="1"/>
</dbReference>
<dbReference type="RefSeq" id="WP_044619192.1">
    <property type="nucleotide sequence ID" value="NZ_CP007142.1"/>
</dbReference>
<dbReference type="HOGENOM" id="CLU_106726_1_0_6"/>
<sequence length="150" mass="16603">MTTQKIVHLPTPAEVEQAKASGRTLSKYADADRVKLSLRGSNGETDELVLPGQVLQILLDVLSEISKGNAISLIPHHQEISTQEAANLLNVSRPFLVGLLEKDEIPFRKVGTHRRVLLTDVLAYRDSTKQQRTEALDELAALSQEMDMGY</sequence>
<dbReference type="NCBIfam" id="TIGR01764">
    <property type="entry name" value="excise"/>
    <property type="match status" value="1"/>
</dbReference>
<name>A0A0C5VTD8_9GAMM</name>
<dbReference type="EMBL" id="CP007142">
    <property type="protein sequence ID" value="AJQ97451.1"/>
    <property type="molecule type" value="Genomic_DNA"/>
</dbReference>
<dbReference type="OrthoDB" id="26212at2"/>
<evidence type="ECO:0000259" key="1">
    <source>
        <dbReference type="Pfam" id="PF12728"/>
    </source>
</evidence>
<proteinExistence type="predicted"/>
<accession>A0A0C5VTD8</accession>
<evidence type="ECO:0000313" key="3">
    <source>
        <dbReference type="Proteomes" id="UP000032266"/>
    </source>
</evidence>
<keyword evidence="3" id="KW-1185">Reference proteome</keyword>
<reference evidence="2 3" key="1">
    <citation type="submission" date="2014-01" db="EMBL/GenBank/DDBJ databases">
        <title>Full genme sequencing of cellulolytic bacterium Gynuella sunshinyii YC6258T gen. nov., sp. nov.</title>
        <authorList>
            <person name="Khan H."/>
            <person name="Chung E.J."/>
            <person name="Chung Y.R."/>
        </authorList>
    </citation>
    <scope>NUCLEOTIDE SEQUENCE [LARGE SCALE GENOMIC DNA]</scope>
    <source>
        <strain evidence="2 3">YC6258</strain>
    </source>
</reference>
<organism evidence="2 3">
    <name type="scientific">Gynuella sunshinyii YC6258</name>
    <dbReference type="NCBI Taxonomy" id="1445510"/>
    <lineage>
        <taxon>Bacteria</taxon>
        <taxon>Pseudomonadati</taxon>
        <taxon>Pseudomonadota</taxon>
        <taxon>Gammaproteobacteria</taxon>
        <taxon>Oceanospirillales</taxon>
        <taxon>Saccharospirillaceae</taxon>
        <taxon>Gynuella</taxon>
    </lineage>
</organism>
<dbReference type="GO" id="GO:0003677">
    <property type="term" value="F:DNA binding"/>
    <property type="evidence" value="ECO:0007669"/>
    <property type="project" value="InterPro"/>
</dbReference>
<dbReference type="KEGG" id="gsn:YC6258_05421"/>
<dbReference type="Proteomes" id="UP000032266">
    <property type="component" value="Chromosome"/>
</dbReference>
<dbReference type="AlphaFoldDB" id="A0A0C5VTD8"/>
<feature type="domain" description="Helix-turn-helix" evidence="1">
    <location>
        <begin position="81"/>
        <end position="126"/>
    </location>
</feature>
<dbReference type="PATRIC" id="fig|1445510.3.peg.5382"/>
<gene>
    <name evidence="2" type="ORF">YC6258_05421</name>
</gene>
<dbReference type="STRING" id="1445510.YC6258_05421"/>
<evidence type="ECO:0000313" key="2">
    <source>
        <dbReference type="EMBL" id="AJQ97451.1"/>
    </source>
</evidence>
<protein>
    <recommendedName>
        <fullName evidence="1">Helix-turn-helix domain-containing protein</fullName>
    </recommendedName>
</protein>
<dbReference type="InterPro" id="IPR041657">
    <property type="entry name" value="HTH_17"/>
</dbReference>